<dbReference type="PATRIC" id="fig|1280953.3.peg.3567"/>
<feature type="binding site" evidence="6 7">
    <location>
        <position position="75"/>
    </location>
    <ligand>
        <name>FMN</name>
        <dbReference type="ChEBI" id="CHEBI:58210"/>
    </ligand>
</feature>
<dbReference type="OrthoDB" id="9780392at2"/>
<feature type="binding site" evidence="6">
    <location>
        <begin position="183"/>
        <end position="185"/>
    </location>
    <ligand>
        <name>substrate</name>
    </ligand>
</feature>
<feature type="binding site" evidence="6 7">
    <location>
        <begin position="132"/>
        <end position="133"/>
    </location>
    <ligand>
        <name>FMN</name>
        <dbReference type="ChEBI" id="CHEBI:58210"/>
    </ligand>
</feature>
<feature type="binding site" evidence="6 7">
    <location>
        <begin position="53"/>
        <end position="58"/>
    </location>
    <ligand>
        <name>FMN</name>
        <dbReference type="ChEBI" id="CHEBI:58210"/>
    </ligand>
</feature>
<comment type="pathway">
    <text evidence="6">Cofactor metabolism; pyridoxal 5'-phosphate salvage; pyridoxal 5'-phosphate from pyridoxamine 5'-phosphate: step 1/1.</text>
</comment>
<dbReference type="Pfam" id="PF10590">
    <property type="entry name" value="PNP_phzG_C"/>
    <property type="match status" value="1"/>
</dbReference>
<dbReference type="InterPro" id="IPR011576">
    <property type="entry name" value="Pyridox_Oxase_N"/>
</dbReference>
<feature type="domain" description="Pyridoxamine 5'-phosphate oxidase N-terminal" evidence="8">
    <location>
        <begin position="31"/>
        <end position="147"/>
    </location>
</feature>
<dbReference type="InterPro" id="IPR012349">
    <property type="entry name" value="Split_barrel_FMN-bd"/>
</dbReference>
<feature type="binding site" evidence="6 7">
    <location>
        <position position="177"/>
    </location>
    <ligand>
        <name>FMN</name>
        <dbReference type="ChEBI" id="CHEBI:58210"/>
    </ligand>
</feature>
<keyword evidence="4 6" id="KW-0560">Oxidoreductase</keyword>
<proteinExistence type="inferred from homology"/>
<feature type="binding site" evidence="6 7">
    <location>
        <begin position="68"/>
        <end position="69"/>
    </location>
    <ligand>
        <name>FMN</name>
        <dbReference type="ChEBI" id="CHEBI:58210"/>
    </ligand>
</feature>
<feature type="binding site" evidence="6 7">
    <location>
        <position position="187"/>
    </location>
    <ligand>
        <name>FMN</name>
        <dbReference type="ChEBI" id="CHEBI:58210"/>
    </ligand>
</feature>
<dbReference type="EC" id="1.4.3.5" evidence="6"/>
<evidence type="ECO:0000259" key="9">
    <source>
        <dbReference type="Pfam" id="PF10590"/>
    </source>
</evidence>
<dbReference type="PANTHER" id="PTHR10851:SF0">
    <property type="entry name" value="PYRIDOXINE-5'-PHOSPHATE OXIDASE"/>
    <property type="match status" value="1"/>
</dbReference>
<evidence type="ECO:0000256" key="5">
    <source>
        <dbReference type="ARBA" id="ARBA00023096"/>
    </source>
</evidence>
<dbReference type="NCBIfam" id="NF004231">
    <property type="entry name" value="PRK05679.1"/>
    <property type="match status" value="1"/>
</dbReference>
<dbReference type="PANTHER" id="PTHR10851">
    <property type="entry name" value="PYRIDOXINE-5-PHOSPHATE OXIDASE"/>
    <property type="match status" value="1"/>
</dbReference>
<keyword evidence="5 6" id="KW-0664">Pyridoxine biosynthesis</keyword>
<accession>A0A059G3E5</accession>
<comment type="cofactor">
    <cofactor evidence="6 7">
        <name>FMN</name>
        <dbReference type="ChEBI" id="CHEBI:58210"/>
    </cofactor>
    <text evidence="6 7">Binds 1 FMN per subunit.</text>
</comment>
<dbReference type="GO" id="GO:0010181">
    <property type="term" value="F:FMN binding"/>
    <property type="evidence" value="ECO:0007669"/>
    <property type="project" value="UniProtKB-UniRule"/>
</dbReference>
<comment type="caution">
    <text evidence="10">The sequence shown here is derived from an EMBL/GenBank/DDBJ whole genome shotgun (WGS) entry which is preliminary data.</text>
</comment>
<feature type="binding site" evidence="6">
    <location>
        <position position="115"/>
    </location>
    <ligand>
        <name>substrate</name>
    </ligand>
</feature>
<feature type="binding site" evidence="6 7">
    <location>
        <position position="97"/>
    </location>
    <ligand>
        <name>FMN</name>
        <dbReference type="ChEBI" id="CHEBI:58210"/>
    </ligand>
</feature>
<dbReference type="GO" id="GO:0008615">
    <property type="term" value="P:pyridoxine biosynthetic process"/>
    <property type="evidence" value="ECO:0007669"/>
    <property type="project" value="UniProtKB-UniRule"/>
</dbReference>
<comment type="subunit">
    <text evidence="6">Homodimer.</text>
</comment>
<evidence type="ECO:0000256" key="6">
    <source>
        <dbReference type="HAMAP-Rule" id="MF_01629"/>
    </source>
</evidence>
<dbReference type="HAMAP" id="MF_01629">
    <property type="entry name" value="PdxH"/>
    <property type="match status" value="1"/>
</dbReference>
<dbReference type="Proteomes" id="UP000024942">
    <property type="component" value="Unassembled WGS sequence"/>
</dbReference>
<evidence type="ECO:0000256" key="4">
    <source>
        <dbReference type="ARBA" id="ARBA00023002"/>
    </source>
</evidence>
<comment type="similarity">
    <text evidence="1 6">Belongs to the pyridoxamine 5'-phosphate oxidase family.</text>
</comment>
<dbReference type="SUPFAM" id="SSF50475">
    <property type="entry name" value="FMN-binding split barrel"/>
    <property type="match status" value="1"/>
</dbReference>
<dbReference type="InterPro" id="IPR019576">
    <property type="entry name" value="Pyridoxamine_oxidase_dimer_C"/>
</dbReference>
<feature type="binding site" evidence="6">
    <location>
        <position position="119"/>
    </location>
    <ligand>
        <name>substrate</name>
    </ligand>
</feature>
<reference evidence="10 11" key="1">
    <citation type="journal article" date="2014" name="Antonie Van Leeuwenhoek">
        <title>Hyphomonas beringensis sp. nov. and Hyphomonas chukchiensis sp. nov., isolated from surface seawater of the Bering Sea and Chukchi Sea.</title>
        <authorList>
            <person name="Li C."/>
            <person name="Lai Q."/>
            <person name="Li G."/>
            <person name="Dong C."/>
            <person name="Wang J."/>
            <person name="Liao Y."/>
            <person name="Shao Z."/>
        </authorList>
    </citation>
    <scope>NUCLEOTIDE SEQUENCE [LARGE SCALE GENOMIC DNA]</scope>
    <source>
        <strain evidence="10 11">SCH89</strain>
    </source>
</reference>
<evidence type="ECO:0000259" key="8">
    <source>
        <dbReference type="Pfam" id="PF01243"/>
    </source>
</evidence>
<evidence type="ECO:0000256" key="7">
    <source>
        <dbReference type="PIRSR" id="PIRSR000190-2"/>
    </source>
</evidence>
<keyword evidence="2 6" id="KW-0285">Flavoprotein</keyword>
<evidence type="ECO:0000313" key="10">
    <source>
        <dbReference type="EMBL" id="KDA00988.1"/>
    </source>
</evidence>
<keyword evidence="11" id="KW-1185">Reference proteome</keyword>
<name>A0A059G3E5_9PROT</name>
<dbReference type="eggNOG" id="COG0259">
    <property type="taxonomic scope" value="Bacteria"/>
</dbReference>
<dbReference type="EMBL" id="ARYL01000040">
    <property type="protein sequence ID" value="KDA00988.1"/>
    <property type="molecule type" value="Genomic_DNA"/>
</dbReference>
<keyword evidence="3 6" id="KW-0288">FMN</keyword>
<feature type="binding site" evidence="6">
    <location>
        <position position="58"/>
    </location>
    <ligand>
        <name>substrate</name>
    </ligand>
</feature>
<comment type="catalytic activity">
    <reaction evidence="6">
        <text>pyridoxine 5'-phosphate + O2 = pyridoxal 5'-phosphate + H2O2</text>
        <dbReference type="Rhea" id="RHEA:15149"/>
        <dbReference type="ChEBI" id="CHEBI:15379"/>
        <dbReference type="ChEBI" id="CHEBI:16240"/>
        <dbReference type="ChEBI" id="CHEBI:58589"/>
        <dbReference type="ChEBI" id="CHEBI:597326"/>
        <dbReference type="EC" id="1.4.3.5"/>
    </reaction>
</comment>
<dbReference type="GO" id="GO:0004733">
    <property type="term" value="F:pyridoxamine phosphate oxidase activity"/>
    <property type="evidence" value="ECO:0007669"/>
    <property type="project" value="UniProtKB-UniRule"/>
</dbReference>
<dbReference type="NCBIfam" id="TIGR00558">
    <property type="entry name" value="pdxH"/>
    <property type="match status" value="1"/>
</dbReference>
<protein>
    <recommendedName>
        <fullName evidence="6">Pyridoxine/pyridoxamine 5'-phosphate oxidase</fullName>
        <ecNumber evidence="6">1.4.3.5</ecNumber>
    </recommendedName>
    <alternativeName>
        <fullName evidence="6">PNP/PMP oxidase</fullName>
        <shortName evidence="6">PNPOx</shortName>
    </alternativeName>
    <alternativeName>
        <fullName evidence="6">Pyridoxal 5'-phosphate synthase</fullName>
    </alternativeName>
</protein>
<dbReference type="RefSeq" id="WP_035541088.1">
    <property type="nucleotide sequence ID" value="NZ_ARYL01000040.1"/>
</dbReference>
<dbReference type="PIRSF" id="PIRSF000190">
    <property type="entry name" value="Pyd_amn-ph_oxd"/>
    <property type="match status" value="1"/>
</dbReference>
<comment type="function">
    <text evidence="6">Catalyzes the oxidation of either pyridoxine 5'-phosphate (PNP) or pyridoxamine 5'-phosphate (PMP) into pyridoxal 5'-phosphate (PLP).</text>
</comment>
<evidence type="ECO:0000256" key="3">
    <source>
        <dbReference type="ARBA" id="ARBA00022643"/>
    </source>
</evidence>
<feature type="domain" description="Pyridoxine 5'-phosphate oxidase dimerisation C-terminal" evidence="9">
    <location>
        <begin position="164"/>
        <end position="205"/>
    </location>
</feature>
<feature type="binding site" evidence="6 7">
    <location>
        <position position="74"/>
    </location>
    <ligand>
        <name>FMN</name>
        <dbReference type="ChEBI" id="CHEBI:58210"/>
    </ligand>
</feature>
<organism evidence="10 11">
    <name type="scientific">Hyphomonas oceanitis SCH89</name>
    <dbReference type="NCBI Taxonomy" id="1280953"/>
    <lineage>
        <taxon>Bacteria</taxon>
        <taxon>Pseudomonadati</taxon>
        <taxon>Pseudomonadota</taxon>
        <taxon>Alphaproteobacteria</taxon>
        <taxon>Hyphomonadales</taxon>
        <taxon>Hyphomonadaceae</taxon>
        <taxon>Hyphomonas</taxon>
    </lineage>
</organism>
<sequence length="205" mass="23336">MPLQCNTSVQDLPREAVETFRAWYEDAVANPLVDDASAMSLATANQSGNPSCRVVLLKSFDTRGFVFYTNLNSRKGRDLRANPGAALCFYWPALRRQVRIEGVVTPVTSQEADAYFASRPRNSQIGAWASRQSERLESRSVLLKRIANRTVRFAAQPVPRPEFWSGFRLTPDRVEFWSEGSFRIHDRRAFVFSADDGWQILELFP</sequence>
<dbReference type="STRING" id="1280953.HOC_17821"/>
<comment type="pathway">
    <text evidence="6">Cofactor metabolism; pyridoxal 5'-phosphate salvage; pyridoxal 5'-phosphate from pyridoxine 5'-phosphate: step 1/1.</text>
</comment>
<evidence type="ECO:0000256" key="2">
    <source>
        <dbReference type="ARBA" id="ARBA00022630"/>
    </source>
</evidence>
<evidence type="ECO:0000313" key="11">
    <source>
        <dbReference type="Proteomes" id="UP000024942"/>
    </source>
</evidence>
<feature type="binding site" evidence="6">
    <location>
        <position position="123"/>
    </location>
    <ligand>
        <name>substrate</name>
    </ligand>
</feature>
<dbReference type="Pfam" id="PF01243">
    <property type="entry name" value="PNPOx_N"/>
    <property type="match status" value="1"/>
</dbReference>
<dbReference type="AlphaFoldDB" id="A0A059G3E5"/>
<comment type="catalytic activity">
    <reaction evidence="6">
        <text>pyridoxamine 5'-phosphate + O2 + H2O = pyridoxal 5'-phosphate + H2O2 + NH4(+)</text>
        <dbReference type="Rhea" id="RHEA:15817"/>
        <dbReference type="ChEBI" id="CHEBI:15377"/>
        <dbReference type="ChEBI" id="CHEBI:15379"/>
        <dbReference type="ChEBI" id="CHEBI:16240"/>
        <dbReference type="ChEBI" id="CHEBI:28938"/>
        <dbReference type="ChEBI" id="CHEBI:58451"/>
        <dbReference type="ChEBI" id="CHEBI:597326"/>
        <dbReference type="EC" id="1.4.3.5"/>
    </reaction>
</comment>
<dbReference type="InterPro" id="IPR000659">
    <property type="entry name" value="Pyridox_Oxase"/>
</dbReference>
<evidence type="ECO:0000256" key="1">
    <source>
        <dbReference type="ARBA" id="ARBA00007301"/>
    </source>
</evidence>
<gene>
    <name evidence="6" type="primary">pdxH</name>
    <name evidence="10" type="ORF">HOC_17821</name>
</gene>
<dbReference type="Gene3D" id="2.30.110.10">
    <property type="entry name" value="Electron Transport, Fmn-binding Protein, Chain A"/>
    <property type="match status" value="1"/>
</dbReference>
<dbReference type="UniPathway" id="UPA01068">
    <property type="reaction ID" value="UER00304"/>
</dbReference>